<reference evidence="3" key="1">
    <citation type="journal article" date="2012" name="Nat. Biotechnol.">
        <title>Reference genome sequence of the model plant Setaria.</title>
        <authorList>
            <person name="Bennetzen J.L."/>
            <person name="Schmutz J."/>
            <person name="Wang H."/>
            <person name="Percifield R."/>
            <person name="Hawkins J."/>
            <person name="Pontaroli A.C."/>
            <person name="Estep M."/>
            <person name="Feng L."/>
            <person name="Vaughn J.N."/>
            <person name="Grimwood J."/>
            <person name="Jenkins J."/>
            <person name="Barry K."/>
            <person name="Lindquist E."/>
            <person name="Hellsten U."/>
            <person name="Deshpande S."/>
            <person name="Wang X."/>
            <person name="Wu X."/>
            <person name="Mitros T."/>
            <person name="Triplett J."/>
            <person name="Yang X."/>
            <person name="Ye C.Y."/>
            <person name="Mauro-Herrera M."/>
            <person name="Wang L."/>
            <person name="Li P."/>
            <person name="Sharma M."/>
            <person name="Sharma R."/>
            <person name="Ronald P.C."/>
            <person name="Panaud O."/>
            <person name="Kellogg E.A."/>
            <person name="Brutnell T.P."/>
            <person name="Doust A.N."/>
            <person name="Tuskan G.A."/>
            <person name="Rokhsar D."/>
            <person name="Devos K.M."/>
        </authorList>
    </citation>
    <scope>NUCLEOTIDE SEQUENCE [LARGE SCALE GENOMIC DNA]</scope>
    <source>
        <strain evidence="3">cv. Yugu1</strain>
    </source>
</reference>
<evidence type="ECO:0000313" key="3">
    <source>
        <dbReference type="Proteomes" id="UP000004995"/>
    </source>
</evidence>
<feature type="domain" description="F-box" evidence="1">
    <location>
        <begin position="15"/>
        <end position="55"/>
    </location>
</feature>
<dbReference type="SUPFAM" id="SSF81383">
    <property type="entry name" value="F-box domain"/>
    <property type="match status" value="1"/>
</dbReference>
<sequence length="355" mass="38948">MATPPPRHRRPTPELFDELIEEILIRLAPYKPELLIRCSAVCKPWRRLLTGPAFLRRYRVFHGAPPMPGFLINVELPDYSVFARFVLATSFRPLTTDHDDWCAHDSRHGRVLFHDPRSPHPEFPDPEILVWDPVTGARWELPLPPVPCCYSVTAVLCAAAAREGGGDCDHLDCHGGPFLVAFLGTTLGGLTFVCVYSSEAAAWGDAIYAEGEHPDALDDMDMRPSALVSNTIYFISSQSKAIVGYDLGRRQLGFIDPPFAAEGYAFLMPLVGGGLGFAGVSGTCLYLWSREAGPDGTAAWTRRRAIELDARPTGGLAGFAEGLGIIFSGRVTKVSIRKNVDTVIPYRSFYTPGNL</sequence>
<evidence type="ECO:0000259" key="1">
    <source>
        <dbReference type="Pfam" id="PF00646"/>
    </source>
</evidence>
<dbReference type="HOGENOM" id="CLU_017945_2_1_1"/>
<dbReference type="eggNOG" id="ENOG502SKDB">
    <property type="taxonomic scope" value="Eukaryota"/>
</dbReference>
<dbReference type="InterPro" id="IPR001810">
    <property type="entry name" value="F-box_dom"/>
</dbReference>
<evidence type="ECO:0000313" key="2">
    <source>
        <dbReference type="EnsemblPlants" id="KQK88410"/>
    </source>
</evidence>
<dbReference type="InParanoid" id="K4AKE8"/>
<reference evidence="2" key="2">
    <citation type="submission" date="2018-08" db="UniProtKB">
        <authorList>
            <consortium name="EnsemblPlants"/>
        </authorList>
    </citation>
    <scope>IDENTIFICATION</scope>
    <source>
        <strain evidence="2">Yugu1</strain>
    </source>
</reference>
<dbReference type="AlphaFoldDB" id="K4AKE8"/>
<dbReference type="Gene3D" id="1.20.1280.50">
    <property type="match status" value="1"/>
</dbReference>
<dbReference type="Gramene" id="KQK88410">
    <property type="protein sequence ID" value="KQK88410"/>
    <property type="gene ID" value="SETIT_039371mg"/>
</dbReference>
<name>K4AKE8_SETIT</name>
<keyword evidence="3" id="KW-1185">Reference proteome</keyword>
<dbReference type="InterPro" id="IPR036047">
    <property type="entry name" value="F-box-like_dom_sf"/>
</dbReference>
<dbReference type="Pfam" id="PF00646">
    <property type="entry name" value="F-box"/>
    <property type="match status" value="1"/>
</dbReference>
<dbReference type="EnsemblPlants" id="KQK88410">
    <property type="protein sequence ID" value="KQK88410"/>
    <property type="gene ID" value="SETIT_039371mg"/>
</dbReference>
<organism evidence="2 3">
    <name type="scientific">Setaria italica</name>
    <name type="common">Foxtail millet</name>
    <name type="synonym">Panicum italicum</name>
    <dbReference type="NCBI Taxonomy" id="4555"/>
    <lineage>
        <taxon>Eukaryota</taxon>
        <taxon>Viridiplantae</taxon>
        <taxon>Streptophyta</taxon>
        <taxon>Embryophyta</taxon>
        <taxon>Tracheophyta</taxon>
        <taxon>Spermatophyta</taxon>
        <taxon>Magnoliopsida</taxon>
        <taxon>Liliopsida</taxon>
        <taxon>Poales</taxon>
        <taxon>Poaceae</taxon>
        <taxon>PACMAD clade</taxon>
        <taxon>Panicoideae</taxon>
        <taxon>Panicodae</taxon>
        <taxon>Paniceae</taxon>
        <taxon>Cenchrinae</taxon>
        <taxon>Setaria</taxon>
    </lineage>
</organism>
<accession>K4AKE8</accession>
<dbReference type="EMBL" id="AGNK02005539">
    <property type="status" value="NOT_ANNOTATED_CDS"/>
    <property type="molecule type" value="Genomic_DNA"/>
</dbReference>
<protein>
    <recommendedName>
        <fullName evidence="1">F-box domain-containing protein</fullName>
    </recommendedName>
</protein>
<dbReference type="Proteomes" id="UP000004995">
    <property type="component" value="Unassembled WGS sequence"/>
</dbReference>
<dbReference type="PANTHER" id="PTHR32133">
    <property type="entry name" value="OS07G0120400 PROTEIN"/>
    <property type="match status" value="1"/>
</dbReference>
<dbReference type="OMA" id="GGIVECK"/>
<dbReference type="PANTHER" id="PTHR32133:SF366">
    <property type="entry name" value="OS07G0122900 PROTEIN"/>
    <property type="match status" value="1"/>
</dbReference>
<proteinExistence type="predicted"/>